<keyword evidence="7 10" id="KW-0472">Membrane</keyword>
<dbReference type="GO" id="GO:0005886">
    <property type="term" value="C:plasma membrane"/>
    <property type="evidence" value="ECO:0007669"/>
    <property type="project" value="UniProtKB-SubCell"/>
</dbReference>
<dbReference type="Pfam" id="PF00001">
    <property type="entry name" value="7tm_1"/>
    <property type="match status" value="1"/>
</dbReference>
<evidence type="ECO:0000256" key="5">
    <source>
        <dbReference type="ARBA" id="ARBA00022989"/>
    </source>
</evidence>
<evidence type="ECO:0000256" key="3">
    <source>
        <dbReference type="ARBA" id="ARBA00022475"/>
    </source>
</evidence>
<evidence type="ECO:0000256" key="6">
    <source>
        <dbReference type="ARBA" id="ARBA00023040"/>
    </source>
</evidence>
<reference evidence="12" key="1">
    <citation type="submission" date="2021-03" db="EMBL/GenBank/DDBJ databases">
        <title>Chromosome level genome of the anhydrobiotic midge Polypedilum vanderplanki.</title>
        <authorList>
            <person name="Yoshida Y."/>
            <person name="Kikawada T."/>
            <person name="Gusev O."/>
        </authorList>
    </citation>
    <scope>NUCLEOTIDE SEQUENCE</scope>
    <source>
        <strain evidence="12">NIAS01</strain>
        <tissue evidence="12">Whole body or cell culture</tissue>
    </source>
</reference>
<dbReference type="Gene3D" id="1.20.1070.10">
    <property type="entry name" value="Rhodopsin 7-helix transmembrane proteins"/>
    <property type="match status" value="1"/>
</dbReference>
<name>A0A9J6CLR8_POLVA</name>
<dbReference type="EMBL" id="JADBJN010000001">
    <property type="protein sequence ID" value="KAG5683218.1"/>
    <property type="molecule type" value="Genomic_DNA"/>
</dbReference>
<evidence type="ECO:0000259" key="11">
    <source>
        <dbReference type="PROSITE" id="PS50262"/>
    </source>
</evidence>
<dbReference type="GO" id="GO:0016493">
    <property type="term" value="F:C-C chemokine receptor activity"/>
    <property type="evidence" value="ECO:0007669"/>
    <property type="project" value="TreeGrafter"/>
</dbReference>
<feature type="transmembrane region" description="Helical" evidence="10">
    <location>
        <begin position="85"/>
        <end position="103"/>
    </location>
</feature>
<dbReference type="CDD" id="cd00637">
    <property type="entry name" value="7tm_classA_rhodopsin-like"/>
    <property type="match status" value="1"/>
</dbReference>
<dbReference type="PANTHER" id="PTHR24228">
    <property type="entry name" value="B2 BRADYKININ RECEPTOR/ANGIOTENSIN II RECEPTOR"/>
    <property type="match status" value="1"/>
</dbReference>
<dbReference type="Proteomes" id="UP001107558">
    <property type="component" value="Chromosome 1"/>
</dbReference>
<dbReference type="AlphaFoldDB" id="A0A9J6CLR8"/>
<evidence type="ECO:0000256" key="4">
    <source>
        <dbReference type="ARBA" id="ARBA00022692"/>
    </source>
</evidence>
<keyword evidence="13" id="KW-1185">Reference proteome</keyword>
<evidence type="ECO:0000313" key="13">
    <source>
        <dbReference type="Proteomes" id="UP001107558"/>
    </source>
</evidence>
<keyword evidence="3" id="KW-1003">Cell membrane</keyword>
<evidence type="ECO:0000256" key="10">
    <source>
        <dbReference type="SAM" id="Phobius"/>
    </source>
</evidence>
<comment type="similarity">
    <text evidence="2">Belongs to the G-protein coupled receptor 1 family.</text>
</comment>
<keyword evidence="4 10" id="KW-0812">Transmembrane</keyword>
<dbReference type="InterPro" id="IPR017452">
    <property type="entry name" value="GPCR_Rhodpsn_7TM"/>
</dbReference>
<feature type="transmembrane region" description="Helical" evidence="10">
    <location>
        <begin position="34"/>
        <end position="53"/>
    </location>
</feature>
<evidence type="ECO:0000313" key="12">
    <source>
        <dbReference type="EMBL" id="KAG5683218.1"/>
    </source>
</evidence>
<evidence type="ECO:0000256" key="1">
    <source>
        <dbReference type="ARBA" id="ARBA00004651"/>
    </source>
</evidence>
<keyword evidence="8" id="KW-0675">Receptor</keyword>
<evidence type="ECO:0000256" key="2">
    <source>
        <dbReference type="ARBA" id="ARBA00010663"/>
    </source>
</evidence>
<feature type="transmembrane region" description="Helical" evidence="10">
    <location>
        <begin position="154"/>
        <end position="177"/>
    </location>
</feature>
<accession>A0A9J6CLR8</accession>
<dbReference type="OrthoDB" id="10459394at2759"/>
<evidence type="ECO:0000256" key="7">
    <source>
        <dbReference type="ARBA" id="ARBA00023136"/>
    </source>
</evidence>
<keyword evidence="9" id="KW-0807">Transducer</keyword>
<organism evidence="12 13">
    <name type="scientific">Polypedilum vanderplanki</name>
    <name type="common">Sleeping chironomid midge</name>
    <dbReference type="NCBI Taxonomy" id="319348"/>
    <lineage>
        <taxon>Eukaryota</taxon>
        <taxon>Metazoa</taxon>
        <taxon>Ecdysozoa</taxon>
        <taxon>Arthropoda</taxon>
        <taxon>Hexapoda</taxon>
        <taxon>Insecta</taxon>
        <taxon>Pterygota</taxon>
        <taxon>Neoptera</taxon>
        <taxon>Endopterygota</taxon>
        <taxon>Diptera</taxon>
        <taxon>Nematocera</taxon>
        <taxon>Chironomoidea</taxon>
        <taxon>Chironomidae</taxon>
        <taxon>Chironominae</taxon>
        <taxon>Polypedilum</taxon>
        <taxon>Polypedilum</taxon>
    </lineage>
</organism>
<dbReference type="InterPro" id="IPR000276">
    <property type="entry name" value="GPCR_Rhodpsn"/>
</dbReference>
<gene>
    <name evidence="12" type="ORF">PVAND_012513</name>
</gene>
<feature type="transmembrane region" description="Helical" evidence="10">
    <location>
        <begin position="115"/>
        <end position="134"/>
    </location>
</feature>
<sequence>MLLNDYLIFIVILASFGNAFVILSLLINQKTRTTFGVFIINIAFIDFLIGAFLKSSFVVEDYFEGQQISGMHCYLMTSFITASPMIKIMIMIVLSLFTLFGSIKKISLDKLLTPENTFVTLLLIWILCGGMSLINHRVLGKHSSSCAVDEELLIISVFAIFLLMGLLIAIHVIIIVIEQVRKVNDTIEMMRTDGVYNNLSVELQREEEEAQMNDKSSKRLIFIISLLFVLFWMPFYSIRAHYEFNDKKHTFDLVIFQLIAYVFGYFNSTVTPIAILVVYPESRILLNKVDWEKFKFWKKF</sequence>
<feature type="transmembrane region" description="Helical" evidence="10">
    <location>
        <begin position="258"/>
        <end position="279"/>
    </location>
</feature>
<keyword evidence="5 10" id="KW-1133">Transmembrane helix</keyword>
<dbReference type="PRINTS" id="PR00237">
    <property type="entry name" value="GPCRRHODOPSN"/>
</dbReference>
<feature type="transmembrane region" description="Helical" evidence="10">
    <location>
        <begin position="220"/>
        <end position="238"/>
    </location>
</feature>
<feature type="domain" description="G-protein coupled receptors family 1 profile" evidence="11">
    <location>
        <begin position="17"/>
        <end position="275"/>
    </location>
</feature>
<comment type="subcellular location">
    <subcellularLocation>
        <location evidence="1">Cell membrane</location>
        <topology evidence="1">Multi-pass membrane protein</topology>
    </subcellularLocation>
</comment>
<evidence type="ECO:0000256" key="8">
    <source>
        <dbReference type="ARBA" id="ARBA00023170"/>
    </source>
</evidence>
<dbReference type="PANTHER" id="PTHR24228:SF55">
    <property type="entry name" value="G-PROTEIN COUPLED RECEPTOR 75-RELATED"/>
    <property type="match status" value="1"/>
</dbReference>
<evidence type="ECO:0000256" key="9">
    <source>
        <dbReference type="ARBA" id="ARBA00023224"/>
    </source>
</evidence>
<dbReference type="SUPFAM" id="SSF81321">
    <property type="entry name" value="Family A G protein-coupled receptor-like"/>
    <property type="match status" value="1"/>
</dbReference>
<proteinExistence type="inferred from homology"/>
<comment type="caution">
    <text evidence="12">The sequence shown here is derived from an EMBL/GenBank/DDBJ whole genome shotgun (WGS) entry which is preliminary data.</text>
</comment>
<keyword evidence="6" id="KW-0297">G-protein coupled receptor</keyword>
<protein>
    <recommendedName>
        <fullName evidence="11">G-protein coupled receptors family 1 profile domain-containing protein</fullName>
    </recommendedName>
</protein>
<dbReference type="PROSITE" id="PS50262">
    <property type="entry name" value="G_PROTEIN_RECEP_F1_2"/>
    <property type="match status" value="1"/>
</dbReference>
<feature type="transmembrane region" description="Helical" evidence="10">
    <location>
        <begin position="6"/>
        <end position="27"/>
    </location>
</feature>